<dbReference type="OrthoDB" id="4940628at2759"/>
<dbReference type="AlphaFoldDB" id="A0A166NDT9"/>
<dbReference type="EMBL" id="AZGY01000025">
    <property type="protein sequence ID" value="KZZ89370.1"/>
    <property type="molecule type" value="Genomic_DNA"/>
</dbReference>
<keyword evidence="4" id="KW-1185">Reference proteome</keyword>
<feature type="signal peptide" evidence="2">
    <location>
        <begin position="1"/>
        <end position="19"/>
    </location>
</feature>
<feature type="compositionally biased region" description="Polar residues" evidence="1">
    <location>
        <begin position="39"/>
        <end position="49"/>
    </location>
</feature>
<gene>
    <name evidence="3" type="ORF">AAL_07669</name>
</gene>
<feature type="chain" id="PRO_5007877778" evidence="2">
    <location>
        <begin position="20"/>
        <end position="258"/>
    </location>
</feature>
<keyword evidence="2" id="KW-0732">Signal</keyword>
<evidence type="ECO:0000313" key="3">
    <source>
        <dbReference type="EMBL" id="KZZ89370.1"/>
    </source>
</evidence>
<evidence type="ECO:0000313" key="4">
    <source>
        <dbReference type="Proteomes" id="UP000078544"/>
    </source>
</evidence>
<comment type="caution">
    <text evidence="3">The sequence shown here is derived from an EMBL/GenBank/DDBJ whole genome shotgun (WGS) entry which is preliminary data.</text>
</comment>
<evidence type="ECO:0000256" key="1">
    <source>
        <dbReference type="SAM" id="MobiDB-lite"/>
    </source>
</evidence>
<feature type="region of interest" description="Disordered" evidence="1">
    <location>
        <begin position="22"/>
        <end position="49"/>
    </location>
</feature>
<accession>A0A166NDT9</accession>
<protein>
    <submittedName>
        <fullName evidence="3">Uncharacterized protein</fullName>
    </submittedName>
</protein>
<sequence length="258" mass="27470">MKFSTVTSVLAMAVPLAMARPANKAEAPSQVVRTAPQAPETTSSELGTSDAEQLYDLSALVERGLEFFNDLLNDNPPEEKVRRRSVAVREAAMTLRDQLHSGDVDLNKAVDSGLKQFSTTATEIDYNDVTKQGFQLLRDGMAGQDFNKLAQSLFAQGSQKLTRREAWSWAGFINGPILRTAAKVGVSLASKAISSVDLNAMARSALSGLESTVGTVDMNQLASQGAGMLSSMLGGVNLNGVMKSVLGFLFPSQPAPQS</sequence>
<reference evidence="3 4" key="1">
    <citation type="journal article" date="2016" name="Genome Biol. Evol.">
        <title>Divergent and convergent evolution of fungal pathogenicity.</title>
        <authorList>
            <person name="Shang Y."/>
            <person name="Xiao G."/>
            <person name="Zheng P."/>
            <person name="Cen K."/>
            <person name="Zhan S."/>
            <person name="Wang C."/>
        </authorList>
    </citation>
    <scope>NUCLEOTIDE SEQUENCE [LARGE SCALE GENOMIC DNA]</scope>
    <source>
        <strain evidence="3 4">RCEF 2490</strain>
    </source>
</reference>
<organism evidence="3 4">
    <name type="scientific">Moelleriella libera RCEF 2490</name>
    <dbReference type="NCBI Taxonomy" id="1081109"/>
    <lineage>
        <taxon>Eukaryota</taxon>
        <taxon>Fungi</taxon>
        <taxon>Dikarya</taxon>
        <taxon>Ascomycota</taxon>
        <taxon>Pezizomycotina</taxon>
        <taxon>Sordariomycetes</taxon>
        <taxon>Hypocreomycetidae</taxon>
        <taxon>Hypocreales</taxon>
        <taxon>Clavicipitaceae</taxon>
        <taxon>Moelleriella</taxon>
    </lineage>
</organism>
<name>A0A166NDT9_9HYPO</name>
<dbReference type="Proteomes" id="UP000078544">
    <property type="component" value="Unassembled WGS sequence"/>
</dbReference>
<proteinExistence type="predicted"/>
<evidence type="ECO:0000256" key="2">
    <source>
        <dbReference type="SAM" id="SignalP"/>
    </source>
</evidence>